<comment type="similarity">
    <text evidence="1">Belongs to the metallophosphoesterase superfamily. YfcE family.</text>
</comment>
<accession>A0A7W8EB38</accession>
<dbReference type="CDD" id="cd00838">
    <property type="entry name" value="MPP_superfamily"/>
    <property type="match status" value="1"/>
</dbReference>
<protein>
    <submittedName>
        <fullName evidence="3">Diadenosine tetraphosphatase ApaH/serine/threonine PP2A family protein phosphatase</fullName>
    </submittedName>
</protein>
<dbReference type="InterPro" id="IPR050126">
    <property type="entry name" value="Ap4A_hydrolase"/>
</dbReference>
<proteinExistence type="inferred from homology"/>
<feature type="domain" description="Calcineurin-like phosphoesterase" evidence="2">
    <location>
        <begin position="1"/>
        <end position="210"/>
    </location>
</feature>
<dbReference type="Proteomes" id="UP000584867">
    <property type="component" value="Unassembled WGS sequence"/>
</dbReference>
<evidence type="ECO:0000256" key="1">
    <source>
        <dbReference type="ARBA" id="ARBA00008950"/>
    </source>
</evidence>
<evidence type="ECO:0000259" key="2">
    <source>
        <dbReference type="Pfam" id="PF12850"/>
    </source>
</evidence>
<dbReference type="SUPFAM" id="SSF56300">
    <property type="entry name" value="Metallo-dependent phosphatases"/>
    <property type="match status" value="1"/>
</dbReference>
<dbReference type="InterPro" id="IPR011152">
    <property type="entry name" value="Pesterase_MJ0912"/>
</dbReference>
<dbReference type="GO" id="GO:0005737">
    <property type="term" value="C:cytoplasm"/>
    <property type="evidence" value="ECO:0007669"/>
    <property type="project" value="TreeGrafter"/>
</dbReference>
<evidence type="ECO:0000313" key="3">
    <source>
        <dbReference type="EMBL" id="MBB5065341.1"/>
    </source>
</evidence>
<dbReference type="GO" id="GO:0016791">
    <property type="term" value="F:phosphatase activity"/>
    <property type="evidence" value="ECO:0007669"/>
    <property type="project" value="TreeGrafter"/>
</dbReference>
<comment type="caution">
    <text evidence="3">The sequence shown here is derived from an EMBL/GenBank/DDBJ whole genome shotgun (WGS) entry which is preliminary data.</text>
</comment>
<name>A0A7W8EB38_9BACT</name>
<evidence type="ECO:0000313" key="4">
    <source>
        <dbReference type="Proteomes" id="UP000584867"/>
    </source>
</evidence>
<dbReference type="PANTHER" id="PTHR42850:SF2">
    <property type="entry name" value="BLL5683 PROTEIN"/>
    <property type="match status" value="1"/>
</dbReference>
<dbReference type="PANTHER" id="PTHR42850">
    <property type="entry name" value="METALLOPHOSPHOESTERASE"/>
    <property type="match status" value="1"/>
</dbReference>
<organism evidence="3 4">
    <name type="scientific">Granulicella mallensis</name>
    <dbReference type="NCBI Taxonomy" id="940614"/>
    <lineage>
        <taxon>Bacteria</taxon>
        <taxon>Pseudomonadati</taxon>
        <taxon>Acidobacteriota</taxon>
        <taxon>Terriglobia</taxon>
        <taxon>Terriglobales</taxon>
        <taxon>Acidobacteriaceae</taxon>
        <taxon>Granulicella</taxon>
    </lineage>
</organism>
<reference evidence="3 4" key="1">
    <citation type="submission" date="2020-08" db="EMBL/GenBank/DDBJ databases">
        <title>Genomic Encyclopedia of Type Strains, Phase IV (KMG-V): Genome sequencing to study the core and pangenomes of soil and plant-associated prokaryotes.</title>
        <authorList>
            <person name="Whitman W."/>
        </authorList>
    </citation>
    <scope>NUCLEOTIDE SEQUENCE [LARGE SCALE GENOMIC DNA]</scope>
    <source>
        <strain evidence="3 4">X5P3</strain>
    </source>
</reference>
<sequence length="249" mass="27573">MRVLIVSDIHGNLQALEAVLAAAGAFDALWNLGDTVGYGGNPNEVIDLIRPLATVNVRGNHDRVCCGLTSSQGFNPIAAMAADWTHRKLTPENLEWVRSMPQGPVRASSRAMCAHGSPLHEDHYIISMRDAWTPLQRMETEITFFGHTHVQGGFSQSEQEWEEDRPQYLERDTPEQVTMEVPVGTRHLINPGSVGQPRDGDWRAAYAIYDDQAECITFCRIPYDVAGAQAAIRKAALPERLAARLSEGR</sequence>
<dbReference type="EMBL" id="JACHIO010000016">
    <property type="protein sequence ID" value="MBB5065341.1"/>
    <property type="molecule type" value="Genomic_DNA"/>
</dbReference>
<dbReference type="InterPro" id="IPR024654">
    <property type="entry name" value="Calcineurin-like_PHP_lpxH"/>
</dbReference>
<dbReference type="OMA" id="DEYLFPW"/>
<dbReference type="PIRSF" id="PIRSF000883">
    <property type="entry name" value="Pesterase_MJ0912"/>
    <property type="match status" value="1"/>
</dbReference>
<dbReference type="Gene3D" id="3.60.21.10">
    <property type="match status" value="1"/>
</dbReference>
<dbReference type="Pfam" id="PF12850">
    <property type="entry name" value="Metallophos_2"/>
    <property type="match status" value="1"/>
</dbReference>
<gene>
    <name evidence="3" type="ORF">HDF15_003709</name>
</gene>
<dbReference type="InterPro" id="IPR029052">
    <property type="entry name" value="Metallo-depent_PP-like"/>
</dbReference>
<dbReference type="RefSeq" id="WP_014267587.1">
    <property type="nucleotide sequence ID" value="NZ_JACHIO010000016.1"/>
</dbReference>
<dbReference type="AlphaFoldDB" id="A0A7W8EB38"/>